<name>A0AAN8KN78_9TELE</name>
<evidence type="ECO:0000313" key="2">
    <source>
        <dbReference type="Proteomes" id="UP001356427"/>
    </source>
</evidence>
<dbReference type="AlphaFoldDB" id="A0AAN8KN78"/>
<organism evidence="1 2">
    <name type="scientific">Coregonus suidteri</name>
    <dbReference type="NCBI Taxonomy" id="861788"/>
    <lineage>
        <taxon>Eukaryota</taxon>
        <taxon>Metazoa</taxon>
        <taxon>Chordata</taxon>
        <taxon>Craniata</taxon>
        <taxon>Vertebrata</taxon>
        <taxon>Euteleostomi</taxon>
        <taxon>Actinopterygii</taxon>
        <taxon>Neopterygii</taxon>
        <taxon>Teleostei</taxon>
        <taxon>Protacanthopterygii</taxon>
        <taxon>Salmoniformes</taxon>
        <taxon>Salmonidae</taxon>
        <taxon>Coregoninae</taxon>
        <taxon>Coregonus</taxon>
    </lineage>
</organism>
<protein>
    <submittedName>
        <fullName evidence="1">Uncharacterized protein</fullName>
    </submittedName>
</protein>
<dbReference type="Proteomes" id="UP001356427">
    <property type="component" value="Unassembled WGS sequence"/>
</dbReference>
<comment type="caution">
    <text evidence="1">The sequence shown here is derived from an EMBL/GenBank/DDBJ whole genome shotgun (WGS) entry which is preliminary data.</text>
</comment>
<evidence type="ECO:0000313" key="1">
    <source>
        <dbReference type="EMBL" id="KAK6291976.1"/>
    </source>
</evidence>
<reference evidence="1 2" key="1">
    <citation type="submission" date="2021-04" db="EMBL/GenBank/DDBJ databases">
        <authorList>
            <person name="De Guttry C."/>
            <person name="Zahm M."/>
            <person name="Klopp C."/>
            <person name="Cabau C."/>
            <person name="Louis A."/>
            <person name="Berthelot C."/>
            <person name="Parey E."/>
            <person name="Roest Crollius H."/>
            <person name="Montfort J."/>
            <person name="Robinson-Rechavi M."/>
            <person name="Bucao C."/>
            <person name="Bouchez O."/>
            <person name="Gislard M."/>
            <person name="Lluch J."/>
            <person name="Milhes M."/>
            <person name="Lampietro C."/>
            <person name="Lopez Roques C."/>
            <person name="Donnadieu C."/>
            <person name="Braasch I."/>
            <person name="Desvignes T."/>
            <person name="Postlethwait J."/>
            <person name="Bobe J."/>
            <person name="Wedekind C."/>
            <person name="Guiguen Y."/>
        </authorList>
    </citation>
    <scope>NUCLEOTIDE SEQUENCE [LARGE SCALE GENOMIC DNA]</scope>
    <source>
        <strain evidence="1">Cs_M1</strain>
        <tissue evidence="1">Blood</tissue>
    </source>
</reference>
<accession>A0AAN8KN78</accession>
<sequence length="155" mass="17640">MEDEKSYDPGDRTLKFVKRQDDITLDDDPDTLRAEMSFGHKATPQSPTKWFKSLKQLIAPGPHSDQRLHLLQKCPTRRLTQATGTVGFRRKRWCLQSLTSGLRMENTSLYMLLLLSALFFCGHNQGCQYSEVGPGQIGPSQSQHSADTVLHQIHW</sequence>
<dbReference type="EMBL" id="JAGTTL010000039">
    <property type="protein sequence ID" value="KAK6291976.1"/>
    <property type="molecule type" value="Genomic_DNA"/>
</dbReference>
<keyword evidence="2" id="KW-1185">Reference proteome</keyword>
<gene>
    <name evidence="1" type="ORF">J4Q44_G00377610</name>
</gene>
<proteinExistence type="predicted"/>